<name>A0A6C2USD9_9BACT</name>
<dbReference type="AlphaFoldDB" id="A0A6C2USD9"/>
<reference evidence="1 2" key="1">
    <citation type="submission" date="2019-04" db="EMBL/GenBank/DDBJ databases">
        <authorList>
            <person name="Van Vliet M D."/>
        </authorList>
    </citation>
    <scope>NUCLEOTIDE SEQUENCE [LARGE SCALE GENOMIC DNA]</scope>
    <source>
        <strain evidence="1 2">F21</strain>
    </source>
</reference>
<dbReference type="Proteomes" id="UP000346198">
    <property type="component" value="Unassembled WGS sequence"/>
</dbReference>
<evidence type="ECO:0000313" key="2">
    <source>
        <dbReference type="Proteomes" id="UP000346198"/>
    </source>
</evidence>
<keyword evidence="2" id="KW-1185">Reference proteome</keyword>
<sequence>MPKGNAAQTAPATLNRLHDEARTGSYLCGGVALVRLFSLFPSSNPKLPVERPVLDGFGNVVGLDGGGTSEVGNGARHL</sequence>
<organism evidence="1 2">
    <name type="scientific">Pontiella sulfatireligans</name>
    <dbReference type="NCBI Taxonomy" id="2750658"/>
    <lineage>
        <taxon>Bacteria</taxon>
        <taxon>Pseudomonadati</taxon>
        <taxon>Kiritimatiellota</taxon>
        <taxon>Kiritimatiellia</taxon>
        <taxon>Kiritimatiellales</taxon>
        <taxon>Pontiellaceae</taxon>
        <taxon>Pontiella</taxon>
    </lineage>
</organism>
<accession>A0A6C2USD9</accession>
<protein>
    <submittedName>
        <fullName evidence="1">Uncharacterized protein</fullName>
    </submittedName>
</protein>
<dbReference type="EMBL" id="CAAHFH010000002">
    <property type="protein sequence ID" value="VGO22873.1"/>
    <property type="molecule type" value="Genomic_DNA"/>
</dbReference>
<proteinExistence type="predicted"/>
<evidence type="ECO:0000313" key="1">
    <source>
        <dbReference type="EMBL" id="VGO22873.1"/>
    </source>
</evidence>
<gene>
    <name evidence="1" type="ORF">SCARR_04970</name>
</gene>